<dbReference type="InterPro" id="IPR050098">
    <property type="entry name" value="TFPI/VKTCI-like"/>
</dbReference>
<evidence type="ECO:0000256" key="1">
    <source>
        <dbReference type="ARBA" id="ARBA00023157"/>
    </source>
</evidence>
<dbReference type="GO" id="GO:0004867">
    <property type="term" value="F:serine-type endopeptidase inhibitor activity"/>
    <property type="evidence" value="ECO:0007669"/>
    <property type="project" value="InterPro"/>
</dbReference>
<reference evidence="3" key="2">
    <citation type="submission" date="2008-03" db="EMBL/GenBank/DDBJ databases">
        <authorList>
            <person name="Li K.S."/>
            <person name="Guan Y."/>
            <person name="Wang J."/>
            <person name="Smith G.J.D."/>
            <person name="Xu K.M."/>
            <person name="Duan L."/>
            <person name="Rahardjo A.P."/>
            <person name="Puthavathana P."/>
            <person name="Buranathai C."/>
            <person name="Nguyen T.D."/>
            <person name="Estoepangestie A.T.S."/>
            <person name="Chaisingh A."/>
            <person name="Auewarakul P."/>
            <person name="Long H.T."/>
            <person name="Hanh N.T.H."/>
            <person name="Lim W."/>
            <person name="Webby R.J."/>
            <person name="Poon L.L.M."/>
            <person name="Chen H."/>
            <person name="Shortridge K.F."/>
            <person name="Yuen K.Y."/>
            <person name="Webster R.G."/>
            <person name="Peiris J.S.M."/>
        </authorList>
    </citation>
    <scope>NUCLEOTIDE SEQUENCE</scope>
    <source>
        <tissue evidence="3">Salivary glands</tissue>
    </source>
</reference>
<protein>
    <submittedName>
        <fullName evidence="3">Dual kunitz salivary protein</fullName>
    </submittedName>
</protein>
<proteinExistence type="evidence at transcript level"/>
<feature type="signal peptide" evidence="2">
    <location>
        <begin position="1"/>
        <end position="22"/>
    </location>
</feature>
<evidence type="ECO:0000256" key="2">
    <source>
        <dbReference type="SAM" id="SignalP"/>
    </source>
</evidence>
<name>B2D287_ORNCO</name>
<dbReference type="AlphaFoldDB" id="B2D287"/>
<dbReference type="SUPFAM" id="SSF57362">
    <property type="entry name" value="BPTI-like"/>
    <property type="match status" value="2"/>
</dbReference>
<feature type="chain" id="PRO_5002777026" evidence="2">
    <location>
        <begin position="23"/>
        <end position="163"/>
    </location>
</feature>
<dbReference type="PANTHER" id="PTHR10083">
    <property type="entry name" value="KUNITZ-TYPE PROTEASE INHIBITOR-RELATED"/>
    <property type="match status" value="1"/>
</dbReference>
<dbReference type="InterPro" id="IPR036880">
    <property type="entry name" value="Kunitz_BPTI_sf"/>
</dbReference>
<dbReference type="PANTHER" id="PTHR10083:SF374">
    <property type="entry name" value="BPTI_KUNITZ INHIBITOR DOMAIN-CONTAINING PROTEIN"/>
    <property type="match status" value="1"/>
</dbReference>
<accession>B2D287</accession>
<keyword evidence="2" id="KW-0732">Signal</keyword>
<dbReference type="EMBL" id="EU574821">
    <property type="protein sequence ID" value="ACB70328.1"/>
    <property type="molecule type" value="mRNA"/>
</dbReference>
<keyword evidence="1" id="KW-1015">Disulfide bond</keyword>
<reference evidence="3" key="1">
    <citation type="journal article" date="2008" name="J. Proteomics">
        <title>An insight into the salivary transcriptome and proteome of the soft tick and vector of epizootic bovine abortion, Ornithodoros coriaceus.</title>
        <authorList>
            <person name="Francischetti I.M."/>
            <person name="Meng Z."/>
            <person name="Mans B.J."/>
            <person name="Gudderra N."/>
            <person name="Hall M."/>
            <person name="Veenstra T.D."/>
            <person name="Pham V.M."/>
            <person name="Kotsyfakis M."/>
            <person name="Ribeiro J.M."/>
        </authorList>
    </citation>
    <scope>NUCLEOTIDE SEQUENCE</scope>
    <source>
        <tissue evidence="3">Salivary glands</tissue>
    </source>
</reference>
<sequence>MQVVASLPIVVFLLTVCHAVSGAKDKCQVKPGDCPQRTSLLRYHFNTTIMRCASFYTCPGEGDKFYQRMMDCVRDCRKKQKPPKCYAPTLTECRGDTSGGAAWTYNLDKRQCEQVSNGCPLKSANRFTTRDGCLAECFGFGKKGLIKQNKKGRKSGKRRKSGK</sequence>
<dbReference type="Gene3D" id="4.10.410.10">
    <property type="entry name" value="Pancreatic trypsin inhibitor Kunitz domain"/>
    <property type="match status" value="1"/>
</dbReference>
<evidence type="ECO:0000313" key="3">
    <source>
        <dbReference type="EMBL" id="ACB70328.1"/>
    </source>
</evidence>
<organism evidence="3">
    <name type="scientific">Ornithodoros coriaceus</name>
    <name type="common">Soft tick</name>
    <name type="synonym">Argasid tick</name>
    <dbReference type="NCBI Taxonomy" id="92741"/>
    <lineage>
        <taxon>Eukaryota</taxon>
        <taxon>Metazoa</taxon>
        <taxon>Ecdysozoa</taxon>
        <taxon>Arthropoda</taxon>
        <taxon>Chelicerata</taxon>
        <taxon>Arachnida</taxon>
        <taxon>Acari</taxon>
        <taxon>Parasitiformes</taxon>
        <taxon>Ixodida</taxon>
        <taxon>Ixodoidea</taxon>
        <taxon>Argasidae</taxon>
        <taxon>Ornithodorinae</taxon>
        <taxon>Ornithodoros</taxon>
    </lineage>
</organism>